<dbReference type="SUPFAM" id="SSF52540">
    <property type="entry name" value="P-loop containing nucleoside triphosphate hydrolases"/>
    <property type="match status" value="1"/>
</dbReference>
<feature type="compositionally biased region" description="Basic residues" evidence="2">
    <location>
        <begin position="59"/>
        <end position="71"/>
    </location>
</feature>
<name>A0AAJ0GUI5_9PEZI</name>
<dbReference type="Gene3D" id="3.40.50.300">
    <property type="entry name" value="P-loop containing nucleotide triphosphate hydrolases"/>
    <property type="match status" value="1"/>
</dbReference>
<dbReference type="GO" id="GO:0016887">
    <property type="term" value="F:ATP hydrolysis activity"/>
    <property type="evidence" value="ECO:0007669"/>
    <property type="project" value="InterPro"/>
</dbReference>
<feature type="compositionally biased region" description="Low complexity" evidence="2">
    <location>
        <begin position="186"/>
        <end position="195"/>
    </location>
</feature>
<dbReference type="Proteomes" id="UP001273166">
    <property type="component" value="Unassembled WGS sequence"/>
</dbReference>
<dbReference type="InterPro" id="IPR027417">
    <property type="entry name" value="P-loop_NTPase"/>
</dbReference>
<feature type="coiled-coil region" evidence="1">
    <location>
        <begin position="345"/>
        <end position="376"/>
    </location>
</feature>
<dbReference type="PANTHER" id="PTHR46411">
    <property type="entry name" value="FAMILY ATPASE, PUTATIVE-RELATED"/>
    <property type="match status" value="1"/>
</dbReference>
<evidence type="ECO:0000313" key="5">
    <source>
        <dbReference type="Proteomes" id="UP001273166"/>
    </source>
</evidence>
<reference evidence="4" key="2">
    <citation type="submission" date="2023-06" db="EMBL/GenBank/DDBJ databases">
        <authorList>
            <consortium name="Lawrence Berkeley National Laboratory"/>
            <person name="Mondo S.J."/>
            <person name="Hensen N."/>
            <person name="Bonometti L."/>
            <person name="Westerberg I."/>
            <person name="Brannstrom I.O."/>
            <person name="Guillou S."/>
            <person name="Cros-Aarteil S."/>
            <person name="Calhoun S."/>
            <person name="Haridas S."/>
            <person name="Kuo A."/>
            <person name="Pangilinan J."/>
            <person name="Riley R."/>
            <person name="Labutti K."/>
            <person name="Andreopoulos B."/>
            <person name="Lipzen A."/>
            <person name="Chen C."/>
            <person name="Yanf M."/>
            <person name="Daum C."/>
            <person name="Ng V."/>
            <person name="Clum A."/>
            <person name="Steindorff A."/>
            <person name="Ohm R."/>
            <person name="Martin F."/>
            <person name="Silar P."/>
            <person name="Natvig D."/>
            <person name="Lalanne C."/>
            <person name="Gautier V."/>
            <person name="Ament-Velasquez S.L."/>
            <person name="Kruys A."/>
            <person name="Hutchinson M.I."/>
            <person name="Powell A.J."/>
            <person name="Barry K."/>
            <person name="Miller A.N."/>
            <person name="Grigoriev I.V."/>
            <person name="Debuchy R."/>
            <person name="Gladieux P."/>
            <person name="Thoren M.H."/>
            <person name="Johannesson H."/>
        </authorList>
    </citation>
    <scope>NUCLEOTIDE SEQUENCE</scope>
    <source>
        <strain evidence="4">CBS 333.67</strain>
    </source>
</reference>
<accession>A0AAJ0GUI5</accession>
<dbReference type="Pfam" id="PF00004">
    <property type="entry name" value="AAA"/>
    <property type="match status" value="1"/>
</dbReference>
<keyword evidence="1" id="KW-0175">Coiled coil</keyword>
<feature type="region of interest" description="Disordered" evidence="2">
    <location>
        <begin position="626"/>
        <end position="661"/>
    </location>
</feature>
<feature type="compositionally biased region" description="Basic and acidic residues" evidence="2">
    <location>
        <begin position="1"/>
        <end position="13"/>
    </location>
</feature>
<feature type="compositionally biased region" description="Acidic residues" evidence="2">
    <location>
        <begin position="142"/>
        <end position="156"/>
    </location>
</feature>
<dbReference type="InterPro" id="IPR003593">
    <property type="entry name" value="AAA+_ATPase"/>
</dbReference>
<dbReference type="AlphaFoldDB" id="A0AAJ0GUI5"/>
<dbReference type="GO" id="GO:0005524">
    <property type="term" value="F:ATP binding"/>
    <property type="evidence" value="ECO:0007669"/>
    <property type="project" value="InterPro"/>
</dbReference>
<feature type="compositionally biased region" description="Basic and acidic residues" evidence="2">
    <location>
        <begin position="36"/>
        <end position="58"/>
    </location>
</feature>
<sequence>MDSEDRNSADVREGNPPVSAKSEESKAPAESIPKSAEGEPKANDRSDGNKKLAKDKSSKKGAKGKAKKSKKAASPAASDSDSDSSDTSDRSSSSSSADDSESESEVSKKKRVTKKRHGPQRGKKTRVKKPKKTAKTQGSSDSDSDSSDSSDSDSSEAEGAQQTQADDLLKKLQLLLLQQQQGGGSYQYNGGLNNNVPPPIYDTGLRQNPARVRRGGARTSGRANPNIGGIDPSLLVDGQQQQKDNKKRQKASKLDYKRVDQVWDDTIHNYKLQDTAEGTVDAQYDEFIFHVRRTFDWEGKYKATIVDIKSKLLRECLQDVMGGIKGVSLVDDTPKLDPNMLFLYLEDLRKHMKELKKQAKAAKKKEQKRIESKRQHLKVLIKYINKDYADIKNSLYPMLENGLITFDLLWALWKPNTLAYTTTYGSHDEPRVFKVEMAEKHHSLMKGDYYYIEGKYFEYDGKQFGFGGMAEEIGDFRGARKITSLGCYPLKYHKNEAQLRKELIERGKKFVSLSGVHYKSHHGMAYYKKKKAIIKVNINGRIMIDPSIHRRINPNYPISLVRPKDHDLLSDDEDSDDESGCCGCDSELEVDGDLDGEKTKFVTKVVRDEKGNVSLVRMPKFDDDEAAGKEKLDKVTAKDEDTAQQNGEETPTSSAKGKEAKPIPEFSDEEYLIASPVVLGFAFAEKLWLEFTVSGVKEIQWNETAYESLVLEPKTKDIVKALVESHKYHAAESIDDVIQGKGKGLVAVLHGPPGTGKTLTAEGISELLKCPLYMASAGELGTDSRYLESELQKILDICHAWGAILLLDEADVFLEKRNMHDIHRNALVSIFLRQLEYFQGILFLTTNRVETFDDAFQSRIHIALRYDNLDHRAKKTIFKIFIERVRVLEKISLMPFSEEDYNQLARHELNGRQIKNTVRTAQALAVNKGEPLSMSHIRQVLDVQTNFERDLKGGTGYQDAMRSYF</sequence>
<dbReference type="RefSeq" id="XP_062722198.1">
    <property type="nucleotide sequence ID" value="XM_062861863.1"/>
</dbReference>
<feature type="compositionally biased region" description="Basic residues" evidence="2">
    <location>
        <begin position="108"/>
        <end position="134"/>
    </location>
</feature>
<keyword evidence="5" id="KW-1185">Reference proteome</keyword>
<dbReference type="CDD" id="cd19481">
    <property type="entry name" value="RecA-like_protease"/>
    <property type="match status" value="1"/>
</dbReference>
<dbReference type="EMBL" id="JAUDZG010000003">
    <property type="protein sequence ID" value="KAK3306418.1"/>
    <property type="molecule type" value="Genomic_DNA"/>
</dbReference>
<dbReference type="InterPro" id="IPR003959">
    <property type="entry name" value="ATPase_AAA_core"/>
</dbReference>
<dbReference type="InterPro" id="IPR054289">
    <property type="entry name" value="DUF7025"/>
</dbReference>
<protein>
    <recommendedName>
        <fullName evidence="3">AAA+ ATPase domain-containing protein</fullName>
    </recommendedName>
</protein>
<feature type="region of interest" description="Disordered" evidence="2">
    <location>
        <begin position="186"/>
        <end position="252"/>
    </location>
</feature>
<dbReference type="Pfam" id="PF22942">
    <property type="entry name" value="DUF7025"/>
    <property type="match status" value="1"/>
</dbReference>
<comment type="caution">
    <text evidence="4">The sequence shown here is derived from an EMBL/GenBank/DDBJ whole genome shotgun (WGS) entry which is preliminary data.</text>
</comment>
<evidence type="ECO:0000256" key="1">
    <source>
        <dbReference type="SAM" id="Coils"/>
    </source>
</evidence>
<gene>
    <name evidence="4" type="ORF">B0T15DRAFT_139185</name>
</gene>
<feature type="domain" description="AAA+ ATPase" evidence="3">
    <location>
        <begin position="743"/>
        <end position="870"/>
    </location>
</feature>
<evidence type="ECO:0000256" key="2">
    <source>
        <dbReference type="SAM" id="MobiDB-lite"/>
    </source>
</evidence>
<evidence type="ECO:0000259" key="3">
    <source>
        <dbReference type="SMART" id="SM00382"/>
    </source>
</evidence>
<feature type="region of interest" description="Disordered" evidence="2">
    <location>
        <begin position="1"/>
        <end position="163"/>
    </location>
</feature>
<evidence type="ECO:0000313" key="4">
    <source>
        <dbReference type="EMBL" id="KAK3306418.1"/>
    </source>
</evidence>
<dbReference type="GeneID" id="87880692"/>
<dbReference type="SMART" id="SM00382">
    <property type="entry name" value="AAA"/>
    <property type="match status" value="1"/>
</dbReference>
<organism evidence="4 5">
    <name type="scientific">Chaetomium strumarium</name>
    <dbReference type="NCBI Taxonomy" id="1170767"/>
    <lineage>
        <taxon>Eukaryota</taxon>
        <taxon>Fungi</taxon>
        <taxon>Dikarya</taxon>
        <taxon>Ascomycota</taxon>
        <taxon>Pezizomycotina</taxon>
        <taxon>Sordariomycetes</taxon>
        <taxon>Sordariomycetidae</taxon>
        <taxon>Sordariales</taxon>
        <taxon>Chaetomiaceae</taxon>
        <taxon>Chaetomium</taxon>
    </lineage>
</organism>
<reference evidence="4" key="1">
    <citation type="journal article" date="2023" name="Mol. Phylogenet. Evol.">
        <title>Genome-scale phylogeny and comparative genomics of the fungal order Sordariales.</title>
        <authorList>
            <person name="Hensen N."/>
            <person name="Bonometti L."/>
            <person name="Westerberg I."/>
            <person name="Brannstrom I.O."/>
            <person name="Guillou S."/>
            <person name="Cros-Aarteil S."/>
            <person name="Calhoun S."/>
            <person name="Haridas S."/>
            <person name="Kuo A."/>
            <person name="Mondo S."/>
            <person name="Pangilinan J."/>
            <person name="Riley R."/>
            <person name="LaButti K."/>
            <person name="Andreopoulos B."/>
            <person name="Lipzen A."/>
            <person name="Chen C."/>
            <person name="Yan M."/>
            <person name="Daum C."/>
            <person name="Ng V."/>
            <person name="Clum A."/>
            <person name="Steindorff A."/>
            <person name="Ohm R.A."/>
            <person name="Martin F."/>
            <person name="Silar P."/>
            <person name="Natvig D.O."/>
            <person name="Lalanne C."/>
            <person name="Gautier V."/>
            <person name="Ament-Velasquez S.L."/>
            <person name="Kruys A."/>
            <person name="Hutchinson M.I."/>
            <person name="Powell A.J."/>
            <person name="Barry K."/>
            <person name="Miller A.N."/>
            <person name="Grigoriev I.V."/>
            <person name="Debuchy R."/>
            <person name="Gladieux P."/>
            <person name="Hiltunen Thoren M."/>
            <person name="Johannesson H."/>
        </authorList>
    </citation>
    <scope>NUCLEOTIDE SEQUENCE</scope>
    <source>
        <strain evidence="4">CBS 333.67</strain>
    </source>
</reference>
<feature type="compositionally biased region" description="Basic and acidic residues" evidence="2">
    <location>
        <begin position="626"/>
        <end position="641"/>
    </location>
</feature>
<feature type="compositionally biased region" description="Polar residues" evidence="2">
    <location>
        <begin position="643"/>
        <end position="655"/>
    </location>
</feature>
<dbReference type="PANTHER" id="PTHR46411:SF1">
    <property type="entry name" value="FAMILY ATPASE, PUTATIVE (AFU_ORTHOLOGUE AFUA_7G05752)-RELATED"/>
    <property type="match status" value="1"/>
</dbReference>
<proteinExistence type="predicted"/>